<dbReference type="STRING" id="452638.Pnec_1773"/>
<dbReference type="Gene3D" id="1.10.8.500">
    <property type="entry name" value="HAMP domain in histidine kinase"/>
    <property type="match status" value="1"/>
</dbReference>
<feature type="domain" description="HAMP" evidence="12">
    <location>
        <begin position="333"/>
        <end position="385"/>
    </location>
</feature>
<dbReference type="GO" id="GO:0000155">
    <property type="term" value="F:phosphorelay sensor kinase activity"/>
    <property type="evidence" value="ECO:0007669"/>
    <property type="project" value="InterPro"/>
</dbReference>
<keyword evidence="8" id="KW-0067">ATP-binding</keyword>
<feature type="transmembrane region" description="Helical" evidence="10">
    <location>
        <begin position="21"/>
        <end position="44"/>
    </location>
</feature>
<evidence type="ECO:0000256" key="9">
    <source>
        <dbReference type="ARBA" id="ARBA00023012"/>
    </source>
</evidence>
<dbReference type="Gene3D" id="1.10.287.130">
    <property type="match status" value="1"/>
</dbReference>
<dbReference type="HOGENOM" id="CLU_019564_0_0_4"/>
<dbReference type="SMART" id="SM00304">
    <property type="entry name" value="HAMP"/>
    <property type="match status" value="1"/>
</dbReference>
<dbReference type="PRINTS" id="PR00344">
    <property type="entry name" value="BCTRLSENSOR"/>
</dbReference>
<dbReference type="PROSITE" id="PS50885">
    <property type="entry name" value="HAMP"/>
    <property type="match status" value="1"/>
</dbReference>
<comment type="catalytic activity">
    <reaction evidence="1">
        <text>ATP + protein L-histidine = ADP + protein N-phospho-L-histidine.</text>
        <dbReference type="EC" id="2.7.13.3"/>
    </reaction>
</comment>
<dbReference type="InterPro" id="IPR017232">
    <property type="entry name" value="NtrY"/>
</dbReference>
<dbReference type="SUPFAM" id="SSF55874">
    <property type="entry name" value="ATPase domain of HSP90 chaperone/DNA topoisomerase II/histidine kinase"/>
    <property type="match status" value="1"/>
</dbReference>
<dbReference type="Pfam" id="PF00672">
    <property type="entry name" value="HAMP"/>
    <property type="match status" value="1"/>
</dbReference>
<evidence type="ECO:0000259" key="11">
    <source>
        <dbReference type="PROSITE" id="PS50109"/>
    </source>
</evidence>
<evidence type="ECO:0000313" key="13">
    <source>
        <dbReference type="EMBL" id="ACB44826.1"/>
    </source>
</evidence>
<evidence type="ECO:0000256" key="8">
    <source>
        <dbReference type="ARBA" id="ARBA00022840"/>
    </source>
</evidence>
<feature type="domain" description="Histidine kinase" evidence="11">
    <location>
        <begin position="536"/>
        <end position="760"/>
    </location>
</feature>
<evidence type="ECO:0000256" key="4">
    <source>
        <dbReference type="ARBA" id="ARBA00022553"/>
    </source>
</evidence>
<dbReference type="SMART" id="SM00388">
    <property type="entry name" value="HisKA"/>
    <property type="match status" value="1"/>
</dbReference>
<evidence type="ECO:0000256" key="7">
    <source>
        <dbReference type="ARBA" id="ARBA00022777"/>
    </source>
</evidence>
<evidence type="ECO:0000256" key="10">
    <source>
        <dbReference type="SAM" id="Phobius"/>
    </source>
</evidence>
<dbReference type="KEGG" id="pne:Pnec_1773"/>
<evidence type="ECO:0000256" key="6">
    <source>
        <dbReference type="ARBA" id="ARBA00022741"/>
    </source>
</evidence>
<keyword evidence="5" id="KW-0808">Transferase</keyword>
<keyword evidence="6" id="KW-0547">Nucleotide-binding</keyword>
<dbReference type="EC" id="2.7.13.3" evidence="3"/>
<dbReference type="InterPro" id="IPR036097">
    <property type="entry name" value="HisK_dim/P_sf"/>
</dbReference>
<dbReference type="InterPro" id="IPR036890">
    <property type="entry name" value="HATPase_C_sf"/>
</dbReference>
<dbReference type="InterPro" id="IPR003594">
    <property type="entry name" value="HATPase_dom"/>
</dbReference>
<evidence type="ECO:0000256" key="5">
    <source>
        <dbReference type="ARBA" id="ARBA00022679"/>
    </source>
</evidence>
<dbReference type="EMBL" id="CP001010">
    <property type="protein sequence ID" value="ACB44826.1"/>
    <property type="molecule type" value="Genomic_DNA"/>
</dbReference>
<dbReference type="eggNOG" id="COG5000">
    <property type="taxonomic scope" value="Bacteria"/>
</dbReference>
<dbReference type="InterPro" id="IPR003660">
    <property type="entry name" value="HAMP_dom"/>
</dbReference>
<dbReference type="InterPro" id="IPR004358">
    <property type="entry name" value="Sig_transdc_His_kin-like_C"/>
</dbReference>
<dbReference type="CDD" id="cd00082">
    <property type="entry name" value="HisKA"/>
    <property type="match status" value="1"/>
</dbReference>
<evidence type="ECO:0000256" key="2">
    <source>
        <dbReference type="ARBA" id="ARBA00004370"/>
    </source>
</evidence>
<dbReference type="Pfam" id="PF00512">
    <property type="entry name" value="HisKA"/>
    <property type="match status" value="1"/>
</dbReference>
<dbReference type="Gene3D" id="3.30.565.10">
    <property type="entry name" value="Histidine kinase-like ATPase, C-terminal domain"/>
    <property type="match status" value="1"/>
</dbReference>
<evidence type="ECO:0000259" key="12">
    <source>
        <dbReference type="PROSITE" id="PS50885"/>
    </source>
</evidence>
<reference evidence="13" key="1">
    <citation type="submission" date="2008-03" db="EMBL/GenBank/DDBJ databases">
        <title>Complete sequence of Polynucleobacter necessarius STIR1.</title>
        <authorList>
            <consortium name="US DOE Joint Genome Institute"/>
            <person name="Copeland A."/>
            <person name="Lucas S."/>
            <person name="Lapidus A."/>
            <person name="Barry K."/>
            <person name="Detter J.C."/>
            <person name="Glavina del Rio T."/>
            <person name="Hammon N."/>
            <person name="Israni S."/>
            <person name="Dalin E."/>
            <person name="Tice H."/>
            <person name="Pitluck S."/>
            <person name="Chain P."/>
            <person name="Malfatti S."/>
            <person name="Shin M."/>
            <person name="Vergez L."/>
            <person name="Schmutz J."/>
            <person name="Larimer F."/>
            <person name="Land M."/>
            <person name="Hauser L."/>
            <person name="Kyrpides N."/>
            <person name="Kim E."/>
            <person name="Hahn M."/>
            <person name="Richardson P."/>
        </authorList>
    </citation>
    <scope>NUCLEOTIDE SEQUENCE [LARGE SCALE GENOMIC DNA]</scope>
    <source>
        <strain evidence="13">STIR1</strain>
    </source>
</reference>
<sequence>MRSITTLLDSSFFTSQAWNKKAIPITIGLIGVFALMLLVLLAIASSNTEFFDNYFIWLYAANVVIGLCLTLVILTLVIVIAVRWYRGHFGTRLIAKLAMIFALVGIVPGLILYGVSLQFVSRSIETWFDVKVESALNSGLELGRVTLRVAQEEILGEGDFIAEQIVQIPSGATADQVGATIMKIRNQFGIQEVSLFNMQRNLILTSELKPKKYFPAPSADVVAEAFKKRGITFLDQIEMEGGQRGYRIRAIVPIVRKKTGHSKDVEDKYFLQLVRYIPTPLAKNIFAVESAFSEYQEKSLGRTGLRKMFVGTLTLTLFFAEFVAIALALMLGRQLARPLLMLLRGTQAVAQGDLSPKPELDTGDELGMLTRQFNVMTRQLADTRTSLQESKAFLERVLGSLTAGVCIFDKNYNVVSSNAGADRIFGQDLTQLDGRPLSSSPALQEFEDAIKEGFATMKLAVVGEGAQEQKPAQSNAPVWQKQIQLHSTNEFANELGVTLFVRGTELTGDLRMVVFDDITDVVSAQRSIAWSEVARRLAHEIKNPLTPIQLSAERLQHKLAGKLSPEQEEMINRSTETIIGQVQAMKEMVNDFRDFAKTPTPQLKPVSINTLTSEILGLYEGSPLKTKLDPNCPDVLGDSTQLRQVIHNLLQNAQDATLEGPNPGSSVEVKTELVPYGEHNGVAQNAVRLTISDCGVGFSAKILARAFEPYVTTKSKGTGLGLAVVKKIIDDHSAKIEIRNRMQGDEVVGAQISILFMNLAKEAV</sequence>
<feature type="transmembrane region" description="Helical" evidence="10">
    <location>
        <begin position="56"/>
        <end position="81"/>
    </location>
</feature>
<keyword evidence="4" id="KW-0597">Phosphoprotein</keyword>
<name>B1XSM7_POLNS</name>
<keyword evidence="10" id="KW-0812">Transmembrane</keyword>
<dbReference type="PANTHER" id="PTHR43065">
    <property type="entry name" value="SENSOR HISTIDINE KINASE"/>
    <property type="match status" value="1"/>
</dbReference>
<keyword evidence="10" id="KW-1133">Transmembrane helix</keyword>
<dbReference type="GO" id="GO:0016020">
    <property type="term" value="C:membrane"/>
    <property type="evidence" value="ECO:0007669"/>
    <property type="project" value="UniProtKB-SubCell"/>
</dbReference>
<evidence type="ECO:0000256" key="3">
    <source>
        <dbReference type="ARBA" id="ARBA00012438"/>
    </source>
</evidence>
<dbReference type="SUPFAM" id="SSF47384">
    <property type="entry name" value="Homodimeric domain of signal transducing histidine kinase"/>
    <property type="match status" value="1"/>
</dbReference>
<dbReference type="SUPFAM" id="SSF55785">
    <property type="entry name" value="PYP-like sensor domain (PAS domain)"/>
    <property type="match status" value="1"/>
</dbReference>
<gene>
    <name evidence="13" type="ordered locus">Pnec_1773</name>
</gene>
<dbReference type="SUPFAM" id="SSF158472">
    <property type="entry name" value="HAMP domain-like"/>
    <property type="match status" value="1"/>
</dbReference>
<organism evidence="13">
    <name type="scientific">Polynucleobacter necessarius subsp. necessarius (strain STIR1)</name>
    <dbReference type="NCBI Taxonomy" id="452638"/>
    <lineage>
        <taxon>Bacteria</taxon>
        <taxon>Pseudomonadati</taxon>
        <taxon>Pseudomonadota</taxon>
        <taxon>Betaproteobacteria</taxon>
        <taxon>Burkholderiales</taxon>
        <taxon>Burkholderiaceae</taxon>
        <taxon>Polynucleobacter</taxon>
    </lineage>
</organism>
<evidence type="ECO:0000256" key="1">
    <source>
        <dbReference type="ARBA" id="ARBA00000085"/>
    </source>
</evidence>
<dbReference type="GO" id="GO:0005524">
    <property type="term" value="F:ATP binding"/>
    <property type="evidence" value="ECO:0007669"/>
    <property type="project" value="UniProtKB-KW"/>
</dbReference>
<proteinExistence type="predicted"/>
<dbReference type="Pfam" id="PF02518">
    <property type="entry name" value="HATPase_c"/>
    <property type="match status" value="1"/>
</dbReference>
<dbReference type="SMART" id="SM00387">
    <property type="entry name" value="HATPase_c"/>
    <property type="match status" value="1"/>
</dbReference>
<dbReference type="PROSITE" id="PS50109">
    <property type="entry name" value="HIS_KIN"/>
    <property type="match status" value="1"/>
</dbReference>
<accession>B1XSM7</accession>
<feature type="transmembrane region" description="Helical" evidence="10">
    <location>
        <begin position="308"/>
        <end position="331"/>
    </location>
</feature>
<keyword evidence="10" id="KW-0472">Membrane</keyword>
<protein>
    <recommendedName>
        <fullName evidence="3">histidine kinase</fullName>
        <ecNumber evidence="3">2.7.13.3</ecNumber>
    </recommendedName>
</protein>
<dbReference type="InterPro" id="IPR035965">
    <property type="entry name" value="PAS-like_dom_sf"/>
</dbReference>
<dbReference type="PANTHER" id="PTHR43065:SF10">
    <property type="entry name" value="PEROXIDE STRESS-ACTIVATED HISTIDINE KINASE MAK3"/>
    <property type="match status" value="1"/>
</dbReference>
<dbReference type="CDD" id="cd06225">
    <property type="entry name" value="HAMP"/>
    <property type="match status" value="1"/>
</dbReference>
<comment type="subcellular location">
    <subcellularLocation>
        <location evidence="2">Membrane</location>
    </subcellularLocation>
</comment>
<dbReference type="Gene3D" id="3.30.450.20">
    <property type="entry name" value="PAS domain"/>
    <property type="match status" value="1"/>
</dbReference>
<dbReference type="OrthoDB" id="9815750at2"/>
<dbReference type="InterPro" id="IPR005467">
    <property type="entry name" value="His_kinase_dom"/>
</dbReference>
<feature type="transmembrane region" description="Helical" evidence="10">
    <location>
        <begin position="93"/>
        <end position="115"/>
    </location>
</feature>
<dbReference type="PIRSF" id="PIRSF037532">
    <property type="entry name" value="STHK_NtrY"/>
    <property type="match status" value="1"/>
</dbReference>
<keyword evidence="7 13" id="KW-0418">Kinase</keyword>
<dbReference type="AlphaFoldDB" id="B1XSM7"/>
<keyword evidence="9" id="KW-0902">Two-component regulatory system</keyword>
<dbReference type="InterPro" id="IPR003661">
    <property type="entry name" value="HisK_dim/P_dom"/>
</dbReference>